<dbReference type="NCBIfam" id="NF033536">
    <property type="entry name" value="lasso_PqqD_Bac"/>
    <property type="match status" value="1"/>
</dbReference>
<evidence type="ECO:0000313" key="1">
    <source>
        <dbReference type="EMBL" id="KPV39326.1"/>
    </source>
</evidence>
<dbReference type="InterPro" id="IPR041881">
    <property type="entry name" value="PqqD_sf"/>
</dbReference>
<reference evidence="1 2" key="1">
    <citation type="submission" date="2015-09" db="EMBL/GenBank/DDBJ databases">
        <title>Draft genome sequence of Alicyclobacillus ferrooxydans DSM 22381.</title>
        <authorList>
            <person name="Hemp J."/>
        </authorList>
    </citation>
    <scope>NUCLEOTIDE SEQUENCE [LARGE SCALE GENOMIC DNA]</scope>
    <source>
        <strain evidence="1 2">TC-34</strain>
    </source>
</reference>
<dbReference type="RefSeq" id="WP_054971480.1">
    <property type="nucleotide sequence ID" value="NZ_LJCO01000107.1"/>
</dbReference>
<protein>
    <submittedName>
        <fullName evidence="1">Metallophosphoesterase</fullName>
    </submittedName>
</protein>
<dbReference type="STRING" id="471514.AN477_22800"/>
<dbReference type="Proteomes" id="UP000050482">
    <property type="component" value="Unassembled WGS sequence"/>
</dbReference>
<evidence type="ECO:0000313" key="2">
    <source>
        <dbReference type="Proteomes" id="UP000050482"/>
    </source>
</evidence>
<dbReference type="OrthoDB" id="1495225at2"/>
<keyword evidence="2" id="KW-1185">Reference proteome</keyword>
<dbReference type="EMBL" id="LJCO01000107">
    <property type="protein sequence ID" value="KPV39326.1"/>
    <property type="molecule type" value="Genomic_DNA"/>
</dbReference>
<accession>A0A0P9CRP1</accession>
<gene>
    <name evidence="1" type="ORF">AN477_22800</name>
</gene>
<proteinExistence type="predicted"/>
<name>A0A0P9CRP1_9BACL</name>
<dbReference type="Gene3D" id="1.10.10.1150">
    <property type="entry name" value="Coenzyme PQQ synthesis protein D (PqqD)"/>
    <property type="match status" value="1"/>
</dbReference>
<dbReference type="AlphaFoldDB" id="A0A0P9CRP1"/>
<dbReference type="InterPro" id="IPR008792">
    <property type="entry name" value="PQQD"/>
</dbReference>
<dbReference type="Pfam" id="PF05402">
    <property type="entry name" value="PqqD"/>
    <property type="match status" value="1"/>
</dbReference>
<sequence>MLVNSLPLNSKVAQKPGNIVTDMDGDKVMLSIEQGKYYNLGSIGGEIWDSMKEPVQIDAIITHLLNEYEVEVSVCKEHVLTFISNLLKEELVVIED</sequence>
<comment type="caution">
    <text evidence="1">The sequence shown here is derived from an EMBL/GenBank/DDBJ whole genome shotgun (WGS) entry which is preliminary data.</text>
</comment>
<organism evidence="1 2">
    <name type="scientific">Alicyclobacillus ferrooxydans</name>
    <dbReference type="NCBI Taxonomy" id="471514"/>
    <lineage>
        <taxon>Bacteria</taxon>
        <taxon>Bacillati</taxon>
        <taxon>Bacillota</taxon>
        <taxon>Bacilli</taxon>
        <taxon>Bacillales</taxon>
        <taxon>Alicyclobacillaceae</taxon>
        <taxon>Alicyclobacillus</taxon>
    </lineage>
</organism>